<evidence type="ECO:0000256" key="1">
    <source>
        <dbReference type="SAM" id="MobiDB-lite"/>
    </source>
</evidence>
<name>A0A518EZ99_9BACT</name>
<keyword evidence="3" id="KW-1185">Reference proteome</keyword>
<sequence length="298" mass="32105">MYAAALSSGFFLAACSCEDGCDVGASAMASPSQMVGIDPGISSADVFTTPDSAMTVALRSLKEKKISAFLQSVVPQAELAKMRDGWKKAQSEPVSPDEDKEFQAFMGMATAEGSEEMLFLMVKPYLKDAQEQLQGVTMMLPMMAAGALENADVPAETGAMIGQLSAKLAKLDITDEDKAREAIGVFVKAARALDVETASEIKALSFEDMLGRVDIAYAGLIDILGVYDLSPQKTLESMSVKMVSTEGDHARMEMTFSLFGAEPQSMPFEMERIDGRWFPKPSQEAAEEPEMGTSRLAR</sequence>
<proteinExistence type="predicted"/>
<gene>
    <name evidence="2" type="ORF">Poly30_49780</name>
</gene>
<feature type="region of interest" description="Disordered" evidence="1">
    <location>
        <begin position="278"/>
        <end position="298"/>
    </location>
</feature>
<evidence type="ECO:0000313" key="2">
    <source>
        <dbReference type="EMBL" id="QDV09420.1"/>
    </source>
</evidence>
<dbReference type="Proteomes" id="UP000320390">
    <property type="component" value="Chromosome"/>
</dbReference>
<dbReference type="EMBL" id="CP036434">
    <property type="protein sequence ID" value="QDV09420.1"/>
    <property type="molecule type" value="Genomic_DNA"/>
</dbReference>
<evidence type="ECO:0000313" key="3">
    <source>
        <dbReference type="Proteomes" id="UP000320390"/>
    </source>
</evidence>
<reference evidence="2 3" key="1">
    <citation type="submission" date="2019-02" db="EMBL/GenBank/DDBJ databases">
        <title>Deep-cultivation of Planctomycetes and their phenomic and genomic characterization uncovers novel biology.</title>
        <authorList>
            <person name="Wiegand S."/>
            <person name="Jogler M."/>
            <person name="Boedeker C."/>
            <person name="Pinto D."/>
            <person name="Vollmers J."/>
            <person name="Rivas-Marin E."/>
            <person name="Kohn T."/>
            <person name="Peeters S.H."/>
            <person name="Heuer A."/>
            <person name="Rast P."/>
            <person name="Oberbeckmann S."/>
            <person name="Bunk B."/>
            <person name="Jeske O."/>
            <person name="Meyerdierks A."/>
            <person name="Storesund J.E."/>
            <person name="Kallscheuer N."/>
            <person name="Luecker S."/>
            <person name="Lage O.M."/>
            <person name="Pohl T."/>
            <person name="Merkel B.J."/>
            <person name="Hornburger P."/>
            <person name="Mueller R.-W."/>
            <person name="Bruemmer F."/>
            <person name="Labrenz M."/>
            <person name="Spormann A.M."/>
            <person name="Op den Camp H."/>
            <person name="Overmann J."/>
            <person name="Amann R."/>
            <person name="Jetten M.S.M."/>
            <person name="Mascher T."/>
            <person name="Medema M.H."/>
            <person name="Devos D.P."/>
            <person name="Kaster A.-K."/>
            <person name="Ovreas L."/>
            <person name="Rohde M."/>
            <person name="Galperin M.Y."/>
            <person name="Jogler C."/>
        </authorList>
    </citation>
    <scope>NUCLEOTIDE SEQUENCE [LARGE SCALE GENOMIC DNA]</scope>
    <source>
        <strain evidence="2 3">Poly30</strain>
    </source>
</reference>
<organism evidence="2 3">
    <name type="scientific">Saltatorellus ferox</name>
    <dbReference type="NCBI Taxonomy" id="2528018"/>
    <lineage>
        <taxon>Bacteria</taxon>
        <taxon>Pseudomonadati</taxon>
        <taxon>Planctomycetota</taxon>
        <taxon>Planctomycetia</taxon>
        <taxon>Planctomycetia incertae sedis</taxon>
        <taxon>Saltatorellus</taxon>
    </lineage>
</organism>
<accession>A0A518EZ99</accession>
<protein>
    <submittedName>
        <fullName evidence="2">Uncharacterized protein</fullName>
    </submittedName>
</protein>
<dbReference type="AlphaFoldDB" id="A0A518EZ99"/>